<reference evidence="5" key="1">
    <citation type="submission" date="2016-10" db="EMBL/GenBank/DDBJ databases">
        <authorList>
            <person name="Varghese N."/>
            <person name="Submissions S."/>
        </authorList>
    </citation>
    <scope>NUCLEOTIDE SEQUENCE [LARGE SCALE GENOMIC DNA]</scope>
    <source>
        <strain evidence="5">Gh-67</strain>
    </source>
</reference>
<organism evidence="4 5">
    <name type="scientific">Mucilaginibacter gossypii</name>
    <dbReference type="NCBI Taxonomy" id="551996"/>
    <lineage>
        <taxon>Bacteria</taxon>
        <taxon>Pseudomonadati</taxon>
        <taxon>Bacteroidota</taxon>
        <taxon>Sphingobacteriia</taxon>
        <taxon>Sphingobacteriales</taxon>
        <taxon>Sphingobacteriaceae</taxon>
        <taxon>Mucilaginibacter</taxon>
    </lineage>
</organism>
<dbReference type="PROSITE" id="PS51257">
    <property type="entry name" value="PROKAR_LIPOPROTEIN"/>
    <property type="match status" value="1"/>
</dbReference>
<sequence>MIIKHLYMENNRYFIALIVALFGFMLCSCGSTKKLIYAQDVSQASTPTSLALGNYTEPVIQPDDILAININTTDPNATLSINNKNGVYANGGTSTNGSSNPLAGYLVAKDGNVDIPVLGTVKLAGLTTFEARKTLKAIAKKSFENPTVDVRFSNFKITVLGEVNHPAAYIVPNEQVTILDALGYAGDLTIYGRRTNVLLIRKNANGNDFSVRLDMTRKEFLNSPYYYLKQNDVLYVEPLKTKVLNNDNNLVKYLSLAATLLTAAIFAKRYL</sequence>
<dbReference type="Proteomes" id="UP000199705">
    <property type="component" value="Unassembled WGS sequence"/>
</dbReference>
<name>A0A1G8J863_9SPHI</name>
<dbReference type="InterPro" id="IPR019554">
    <property type="entry name" value="Soluble_ligand-bd"/>
</dbReference>
<evidence type="ECO:0000259" key="2">
    <source>
        <dbReference type="Pfam" id="PF02563"/>
    </source>
</evidence>
<proteinExistence type="predicted"/>
<dbReference type="Pfam" id="PF02563">
    <property type="entry name" value="Poly_export"/>
    <property type="match status" value="1"/>
</dbReference>
<dbReference type="EMBL" id="FNCG01000018">
    <property type="protein sequence ID" value="SDI27434.1"/>
    <property type="molecule type" value="Genomic_DNA"/>
</dbReference>
<evidence type="ECO:0000256" key="1">
    <source>
        <dbReference type="ARBA" id="ARBA00022729"/>
    </source>
</evidence>
<dbReference type="PANTHER" id="PTHR33619">
    <property type="entry name" value="POLYSACCHARIDE EXPORT PROTEIN GFCE-RELATED"/>
    <property type="match status" value="1"/>
</dbReference>
<dbReference type="Gene3D" id="3.10.560.10">
    <property type="entry name" value="Outer membrane lipoprotein wza domain like"/>
    <property type="match status" value="1"/>
</dbReference>
<dbReference type="InterPro" id="IPR003715">
    <property type="entry name" value="Poly_export_N"/>
</dbReference>
<dbReference type="STRING" id="551996.SAMN05192573_11833"/>
<dbReference type="GO" id="GO:0015159">
    <property type="term" value="F:polysaccharide transmembrane transporter activity"/>
    <property type="evidence" value="ECO:0007669"/>
    <property type="project" value="InterPro"/>
</dbReference>
<keyword evidence="5" id="KW-1185">Reference proteome</keyword>
<evidence type="ECO:0000313" key="5">
    <source>
        <dbReference type="Proteomes" id="UP000199705"/>
    </source>
</evidence>
<evidence type="ECO:0000313" key="4">
    <source>
        <dbReference type="EMBL" id="SDI27434.1"/>
    </source>
</evidence>
<keyword evidence="1" id="KW-0732">Signal</keyword>
<evidence type="ECO:0000259" key="3">
    <source>
        <dbReference type="Pfam" id="PF10531"/>
    </source>
</evidence>
<dbReference type="AlphaFoldDB" id="A0A1G8J863"/>
<protein>
    <submittedName>
        <fullName evidence="4">Polysaccharide export outer membrane protein</fullName>
    </submittedName>
</protein>
<dbReference type="Gene3D" id="3.30.1950.10">
    <property type="entry name" value="wza like domain"/>
    <property type="match status" value="1"/>
</dbReference>
<feature type="domain" description="Soluble ligand binding" evidence="3">
    <location>
        <begin position="156"/>
        <end position="207"/>
    </location>
</feature>
<feature type="domain" description="Polysaccharide export protein N-terminal" evidence="2">
    <location>
        <begin position="57"/>
        <end position="152"/>
    </location>
</feature>
<dbReference type="InterPro" id="IPR049712">
    <property type="entry name" value="Poly_export"/>
</dbReference>
<gene>
    <name evidence="4" type="ORF">SAMN05192573_11833</name>
</gene>
<dbReference type="PANTHER" id="PTHR33619:SF3">
    <property type="entry name" value="POLYSACCHARIDE EXPORT PROTEIN GFCE-RELATED"/>
    <property type="match status" value="1"/>
</dbReference>
<dbReference type="Pfam" id="PF10531">
    <property type="entry name" value="SLBB"/>
    <property type="match status" value="1"/>
</dbReference>
<accession>A0A1G8J863</accession>